<accession>A0A1G9T5D1</accession>
<dbReference type="Proteomes" id="UP000214880">
    <property type="component" value="Unassembled WGS sequence"/>
</dbReference>
<dbReference type="Pfam" id="PF04245">
    <property type="entry name" value="NA37"/>
    <property type="match status" value="1"/>
</dbReference>
<dbReference type="InterPro" id="IPR007358">
    <property type="entry name" value="Nucleoid_associated_NdpA"/>
</dbReference>
<dbReference type="GO" id="GO:0009295">
    <property type="term" value="C:nucleoid"/>
    <property type="evidence" value="ECO:0007669"/>
    <property type="project" value="InterPro"/>
</dbReference>
<gene>
    <name evidence="1" type="ORF">SAMN04488502_104217</name>
</gene>
<dbReference type="AlphaFoldDB" id="A0A1G9T5D1"/>
<organism evidence="1 2">
    <name type="scientific">Dendrosporobacter quercicolus</name>
    <dbReference type="NCBI Taxonomy" id="146817"/>
    <lineage>
        <taxon>Bacteria</taxon>
        <taxon>Bacillati</taxon>
        <taxon>Bacillota</taxon>
        <taxon>Negativicutes</taxon>
        <taxon>Selenomonadales</taxon>
        <taxon>Sporomusaceae</taxon>
        <taxon>Dendrosporobacter</taxon>
    </lineage>
</organism>
<evidence type="ECO:0000313" key="2">
    <source>
        <dbReference type="Proteomes" id="UP000214880"/>
    </source>
</evidence>
<evidence type="ECO:0008006" key="3">
    <source>
        <dbReference type="Google" id="ProtNLM"/>
    </source>
</evidence>
<sequence length="356" mass="40948">MFDVAKAKMEQLVIHKVGNKLKDEGIVISPAVCRLADGDVEELLLKYFLSSFREKLLYKFFHDTDIHLNEIYMYAAQAFIHPADFYQQSVNILRHLYEKSSHPQIKGGEFYAAYFSNCIVDEQAVEAIGLFKTERKEHYLKIANSCNEFRVGADVGINIRKLDKGCIIFNTESVDGFRVAIVDNVNKGGNNEALYWKEEFLRLTDVQNSYFHTKNCLAMCQEFAETIYGPVYQADKKDQVVFMNEAITYFNCNNEFHLDDFARDVLKAPELVEQFKEHKELYELNQGVPQAAEFSISGPAVKTARRKFNNLIKLDTGIEIKIKAAANETGNIEYIERGNDEAKGMNFYKIYFNSEE</sequence>
<keyword evidence="2" id="KW-1185">Reference proteome</keyword>
<proteinExistence type="predicted"/>
<dbReference type="OrthoDB" id="9153118at2"/>
<dbReference type="RefSeq" id="WP_092072487.1">
    <property type="nucleotide sequence ID" value="NZ_FNHB01000004.1"/>
</dbReference>
<dbReference type="EMBL" id="FNHB01000004">
    <property type="protein sequence ID" value="SDM42838.1"/>
    <property type="molecule type" value="Genomic_DNA"/>
</dbReference>
<dbReference type="STRING" id="146817.SAMN04488502_104217"/>
<name>A0A1G9T5D1_9FIRM</name>
<protein>
    <recommendedName>
        <fullName evidence="3">Nucleoid associated protein NdpA</fullName>
    </recommendedName>
</protein>
<reference evidence="1 2" key="1">
    <citation type="submission" date="2016-10" db="EMBL/GenBank/DDBJ databases">
        <authorList>
            <person name="de Groot N.N."/>
        </authorList>
    </citation>
    <scope>NUCLEOTIDE SEQUENCE [LARGE SCALE GENOMIC DNA]</scope>
    <source>
        <strain evidence="1 2">DSM 1736</strain>
    </source>
</reference>
<evidence type="ECO:0000313" key="1">
    <source>
        <dbReference type="EMBL" id="SDM42838.1"/>
    </source>
</evidence>